<evidence type="ECO:0000313" key="2">
    <source>
        <dbReference type="Proteomes" id="UP000594638"/>
    </source>
</evidence>
<dbReference type="Gramene" id="OE9A049593T1">
    <property type="protein sequence ID" value="OE9A049593C1"/>
    <property type="gene ID" value="OE9A049593"/>
</dbReference>
<sequence>MRFTVTKGTEWSQRKNKEEIDGKWVENGDLQSNVVGEKGWLLNFASGFPGYHTAFTVSASDLTIPTQLSQSASREIAGIGHMWVDLQ</sequence>
<dbReference type="AlphaFoldDB" id="A0A8S0U5I9"/>
<gene>
    <name evidence="1" type="ORF">OLEA9_A049593</name>
</gene>
<reference evidence="1 2" key="1">
    <citation type="submission" date="2019-12" db="EMBL/GenBank/DDBJ databases">
        <authorList>
            <person name="Alioto T."/>
            <person name="Alioto T."/>
            <person name="Gomez Garrido J."/>
        </authorList>
    </citation>
    <scope>NUCLEOTIDE SEQUENCE [LARGE SCALE GENOMIC DNA]</scope>
</reference>
<dbReference type="Proteomes" id="UP000594638">
    <property type="component" value="Unassembled WGS sequence"/>
</dbReference>
<accession>A0A8S0U5I9</accession>
<organism evidence="1 2">
    <name type="scientific">Olea europaea subsp. europaea</name>
    <dbReference type="NCBI Taxonomy" id="158383"/>
    <lineage>
        <taxon>Eukaryota</taxon>
        <taxon>Viridiplantae</taxon>
        <taxon>Streptophyta</taxon>
        <taxon>Embryophyta</taxon>
        <taxon>Tracheophyta</taxon>
        <taxon>Spermatophyta</taxon>
        <taxon>Magnoliopsida</taxon>
        <taxon>eudicotyledons</taxon>
        <taxon>Gunneridae</taxon>
        <taxon>Pentapetalae</taxon>
        <taxon>asterids</taxon>
        <taxon>lamiids</taxon>
        <taxon>Lamiales</taxon>
        <taxon>Oleaceae</taxon>
        <taxon>Oleeae</taxon>
        <taxon>Olea</taxon>
    </lineage>
</organism>
<comment type="caution">
    <text evidence="1">The sequence shown here is derived from an EMBL/GenBank/DDBJ whole genome shotgun (WGS) entry which is preliminary data.</text>
</comment>
<protein>
    <submittedName>
        <fullName evidence="1">Uncharacterized protein</fullName>
    </submittedName>
</protein>
<dbReference type="EMBL" id="CACTIH010007412">
    <property type="protein sequence ID" value="CAA3012816.1"/>
    <property type="molecule type" value="Genomic_DNA"/>
</dbReference>
<evidence type="ECO:0000313" key="1">
    <source>
        <dbReference type="EMBL" id="CAA3012816.1"/>
    </source>
</evidence>
<name>A0A8S0U5I9_OLEEU</name>
<proteinExistence type="predicted"/>
<keyword evidence="2" id="KW-1185">Reference proteome</keyword>